<evidence type="ECO:0000313" key="3">
    <source>
        <dbReference type="Proteomes" id="UP000009138"/>
    </source>
</evidence>
<keyword evidence="1" id="KW-0732">Signal</keyword>
<feature type="chain" id="PRO_5003638536" evidence="1">
    <location>
        <begin position="26"/>
        <end position="153"/>
    </location>
</feature>
<proteinExistence type="predicted"/>
<dbReference type="GeneID" id="93618699"/>
<dbReference type="EMBL" id="CH476740">
    <property type="protein sequence ID" value="EIE87023.1"/>
    <property type="molecule type" value="Genomic_DNA"/>
</dbReference>
<protein>
    <submittedName>
        <fullName evidence="2">Uncharacterized protein</fullName>
    </submittedName>
</protein>
<dbReference type="VEuPathDB" id="FungiDB:RO3G_11734"/>
<dbReference type="RefSeq" id="XP_067522419.1">
    <property type="nucleotide sequence ID" value="XM_067666318.1"/>
</dbReference>
<evidence type="ECO:0000256" key="1">
    <source>
        <dbReference type="SAM" id="SignalP"/>
    </source>
</evidence>
<accession>I1CEZ3</accession>
<keyword evidence="3" id="KW-1185">Reference proteome</keyword>
<dbReference type="InParanoid" id="I1CEZ3"/>
<name>I1CEZ3_RHIO9</name>
<dbReference type="AlphaFoldDB" id="I1CEZ3"/>
<organism evidence="2 3">
    <name type="scientific">Rhizopus delemar (strain RA 99-880 / ATCC MYA-4621 / FGSC 9543 / NRRL 43880)</name>
    <name type="common">Mucormycosis agent</name>
    <name type="synonym">Rhizopus arrhizus var. delemar</name>
    <dbReference type="NCBI Taxonomy" id="246409"/>
    <lineage>
        <taxon>Eukaryota</taxon>
        <taxon>Fungi</taxon>
        <taxon>Fungi incertae sedis</taxon>
        <taxon>Mucoromycota</taxon>
        <taxon>Mucoromycotina</taxon>
        <taxon>Mucoromycetes</taxon>
        <taxon>Mucorales</taxon>
        <taxon>Mucorineae</taxon>
        <taxon>Rhizopodaceae</taxon>
        <taxon>Rhizopus</taxon>
    </lineage>
</organism>
<reference evidence="2 3" key="1">
    <citation type="journal article" date="2009" name="PLoS Genet.">
        <title>Genomic analysis of the basal lineage fungus Rhizopus oryzae reveals a whole-genome duplication.</title>
        <authorList>
            <person name="Ma L.-J."/>
            <person name="Ibrahim A.S."/>
            <person name="Skory C."/>
            <person name="Grabherr M.G."/>
            <person name="Burger G."/>
            <person name="Butler M."/>
            <person name="Elias M."/>
            <person name="Idnurm A."/>
            <person name="Lang B.F."/>
            <person name="Sone T."/>
            <person name="Abe A."/>
            <person name="Calvo S.E."/>
            <person name="Corrochano L.M."/>
            <person name="Engels R."/>
            <person name="Fu J."/>
            <person name="Hansberg W."/>
            <person name="Kim J.-M."/>
            <person name="Kodira C.D."/>
            <person name="Koehrsen M.J."/>
            <person name="Liu B."/>
            <person name="Miranda-Saavedra D."/>
            <person name="O'Leary S."/>
            <person name="Ortiz-Castellanos L."/>
            <person name="Poulter R."/>
            <person name="Rodriguez-Romero J."/>
            <person name="Ruiz-Herrera J."/>
            <person name="Shen Y.-Q."/>
            <person name="Zeng Q."/>
            <person name="Galagan J."/>
            <person name="Birren B.W."/>
            <person name="Cuomo C.A."/>
            <person name="Wickes B.L."/>
        </authorList>
    </citation>
    <scope>NUCLEOTIDE SEQUENCE [LARGE SCALE GENOMIC DNA]</scope>
    <source>
        <strain evidence="3">RA 99-880 / ATCC MYA-4621 / FGSC 9543 / NRRL 43880</strain>
    </source>
</reference>
<feature type="signal peptide" evidence="1">
    <location>
        <begin position="1"/>
        <end position="25"/>
    </location>
</feature>
<dbReference type="Proteomes" id="UP000009138">
    <property type="component" value="Unassembled WGS sequence"/>
</dbReference>
<gene>
    <name evidence="2" type="ORF">RO3G_11734</name>
</gene>
<sequence>MTKSCMLLLLLHLLLLYFLFRIAKKRQETQQPPAKLMKCPTCGETDLAGPSSPKCLCHVKSKIEACQEFIKTLVIKADLKNACKNANKLPKVQNVVPHTTQVVYAKSVFANCFCLDQVKNKQASAAITHSLVNQFLPKDDSMIVSGIAGILLL</sequence>
<evidence type="ECO:0000313" key="2">
    <source>
        <dbReference type="EMBL" id="EIE87023.1"/>
    </source>
</evidence>